<reference evidence="1" key="1">
    <citation type="journal article" date="2022" name="Int. J. Mol. Sci.">
        <title>Draft Genome of Tanacetum Coccineum: Genomic Comparison of Closely Related Tanacetum-Family Plants.</title>
        <authorList>
            <person name="Yamashiro T."/>
            <person name="Shiraishi A."/>
            <person name="Nakayama K."/>
            <person name="Satake H."/>
        </authorList>
    </citation>
    <scope>NUCLEOTIDE SEQUENCE</scope>
</reference>
<accession>A0ABQ5HIG8</accession>
<organism evidence="1 2">
    <name type="scientific">Tanacetum coccineum</name>
    <dbReference type="NCBI Taxonomy" id="301880"/>
    <lineage>
        <taxon>Eukaryota</taxon>
        <taxon>Viridiplantae</taxon>
        <taxon>Streptophyta</taxon>
        <taxon>Embryophyta</taxon>
        <taxon>Tracheophyta</taxon>
        <taxon>Spermatophyta</taxon>
        <taxon>Magnoliopsida</taxon>
        <taxon>eudicotyledons</taxon>
        <taxon>Gunneridae</taxon>
        <taxon>Pentapetalae</taxon>
        <taxon>asterids</taxon>
        <taxon>campanulids</taxon>
        <taxon>Asterales</taxon>
        <taxon>Asteraceae</taxon>
        <taxon>Asteroideae</taxon>
        <taxon>Anthemideae</taxon>
        <taxon>Anthemidinae</taxon>
        <taxon>Tanacetum</taxon>
    </lineage>
</organism>
<reference evidence="1" key="2">
    <citation type="submission" date="2022-01" db="EMBL/GenBank/DDBJ databases">
        <authorList>
            <person name="Yamashiro T."/>
            <person name="Shiraishi A."/>
            <person name="Satake H."/>
            <person name="Nakayama K."/>
        </authorList>
    </citation>
    <scope>NUCLEOTIDE SEQUENCE</scope>
</reference>
<dbReference type="Proteomes" id="UP001151760">
    <property type="component" value="Unassembled WGS sequence"/>
</dbReference>
<protein>
    <submittedName>
        <fullName evidence="1">Uncharacterized protein</fullName>
    </submittedName>
</protein>
<sequence length="129" mass="14503">MSLTEQDEKKQPSNMFRNSSFYGPPVCPIEMLKKAKTGLDIPTRLYQLGQTLSGMRALCGPLKVLQKARSCISHARIKARWGSEFQSWQYLHLLIKAVKCGDYCFGANEFLLKRSGSIDKKKKASNGDS</sequence>
<comment type="caution">
    <text evidence="1">The sequence shown here is derived from an EMBL/GenBank/DDBJ whole genome shotgun (WGS) entry which is preliminary data.</text>
</comment>
<keyword evidence="2" id="KW-1185">Reference proteome</keyword>
<evidence type="ECO:0000313" key="2">
    <source>
        <dbReference type="Proteomes" id="UP001151760"/>
    </source>
</evidence>
<dbReference type="EMBL" id="BQNB010019614">
    <property type="protein sequence ID" value="GJT87179.1"/>
    <property type="molecule type" value="Genomic_DNA"/>
</dbReference>
<proteinExistence type="predicted"/>
<name>A0ABQ5HIG8_9ASTR</name>
<evidence type="ECO:0000313" key="1">
    <source>
        <dbReference type="EMBL" id="GJT87179.1"/>
    </source>
</evidence>
<gene>
    <name evidence="1" type="ORF">Tco_1068896</name>
</gene>